<evidence type="ECO:0000313" key="2">
    <source>
        <dbReference type="Proteomes" id="UP000835052"/>
    </source>
</evidence>
<gene>
    <name evidence="1" type="ORF">CAUJ_LOCUS13068</name>
</gene>
<protein>
    <submittedName>
        <fullName evidence="1">Uncharacterized protein</fullName>
    </submittedName>
</protein>
<name>A0A8S1HMN6_9PELO</name>
<dbReference type="AlphaFoldDB" id="A0A8S1HMN6"/>
<accession>A0A8S1HMN6</accession>
<keyword evidence="2" id="KW-1185">Reference proteome</keyword>
<reference evidence="1" key="1">
    <citation type="submission" date="2020-10" db="EMBL/GenBank/DDBJ databases">
        <authorList>
            <person name="Kikuchi T."/>
        </authorList>
    </citation>
    <scope>NUCLEOTIDE SEQUENCE</scope>
    <source>
        <strain evidence="1">NKZ352</strain>
    </source>
</reference>
<evidence type="ECO:0000313" key="1">
    <source>
        <dbReference type="EMBL" id="CAD6197159.1"/>
    </source>
</evidence>
<sequence length="238" mass="27327">MNVIRTMKSTRLTNGLNMRPAFFNDSPIVLKLIQDNFSRDPHYKSVGCTISELGPIANRKLQKALQQPYSLIIEDSDGHPSGFVLASKTHRYRERRREASEVDKDNGVNYVYLDRLFKFCRLHFWVNVHDRYEKVAVLKSIVLLGKQDLAVYTSIIAATIKRIRESDETIEGVMCVATDEMTLKTLKEAGFQVLFSCPPEMYVKDCGEIWQPQSNLRSAHVAWIPFEDVVARKKRGTK</sequence>
<dbReference type="EMBL" id="CAJGYM010000086">
    <property type="protein sequence ID" value="CAD6197159.1"/>
    <property type="molecule type" value="Genomic_DNA"/>
</dbReference>
<comment type="caution">
    <text evidence="1">The sequence shown here is derived from an EMBL/GenBank/DDBJ whole genome shotgun (WGS) entry which is preliminary data.</text>
</comment>
<proteinExistence type="predicted"/>
<organism evidence="1 2">
    <name type="scientific">Caenorhabditis auriculariae</name>
    <dbReference type="NCBI Taxonomy" id="2777116"/>
    <lineage>
        <taxon>Eukaryota</taxon>
        <taxon>Metazoa</taxon>
        <taxon>Ecdysozoa</taxon>
        <taxon>Nematoda</taxon>
        <taxon>Chromadorea</taxon>
        <taxon>Rhabditida</taxon>
        <taxon>Rhabditina</taxon>
        <taxon>Rhabditomorpha</taxon>
        <taxon>Rhabditoidea</taxon>
        <taxon>Rhabditidae</taxon>
        <taxon>Peloderinae</taxon>
        <taxon>Caenorhabditis</taxon>
    </lineage>
</organism>
<dbReference type="Gene3D" id="3.40.630.30">
    <property type="match status" value="1"/>
</dbReference>
<dbReference type="Proteomes" id="UP000835052">
    <property type="component" value="Unassembled WGS sequence"/>
</dbReference>